<dbReference type="Gene3D" id="1.10.10.10">
    <property type="entry name" value="Winged helix-like DNA-binding domain superfamily/Winged helix DNA-binding domain"/>
    <property type="match status" value="1"/>
</dbReference>
<evidence type="ECO:0000313" key="1">
    <source>
        <dbReference type="EMBL" id="XCM34984.1"/>
    </source>
</evidence>
<dbReference type="InterPro" id="IPR009057">
    <property type="entry name" value="Homeodomain-like_sf"/>
</dbReference>
<organism evidence="1">
    <name type="scientific">Planktothricoides raciborskii GIHE-MW2</name>
    <dbReference type="NCBI Taxonomy" id="2792601"/>
    <lineage>
        <taxon>Bacteria</taxon>
        <taxon>Bacillati</taxon>
        <taxon>Cyanobacteriota</taxon>
        <taxon>Cyanophyceae</taxon>
        <taxon>Oscillatoriophycideae</taxon>
        <taxon>Oscillatoriales</taxon>
        <taxon>Oscillatoriaceae</taxon>
        <taxon>Planktothricoides</taxon>
    </lineage>
</organism>
<dbReference type="Pfam" id="PF04255">
    <property type="entry name" value="DUF433"/>
    <property type="match status" value="1"/>
</dbReference>
<reference evidence="1" key="1">
    <citation type="submission" date="2024-07" db="EMBL/GenBank/DDBJ databases">
        <authorList>
            <person name="Kim Y.J."/>
            <person name="Jeong J.Y."/>
        </authorList>
    </citation>
    <scope>NUCLEOTIDE SEQUENCE</scope>
    <source>
        <strain evidence="1">GIHE-MW2</strain>
    </source>
</reference>
<dbReference type="InterPro" id="IPR036388">
    <property type="entry name" value="WH-like_DNA-bd_sf"/>
</dbReference>
<proteinExistence type="predicted"/>
<dbReference type="InterPro" id="IPR007367">
    <property type="entry name" value="DUF433"/>
</dbReference>
<protein>
    <submittedName>
        <fullName evidence="1">DUF433 domain-containing protein</fullName>
    </submittedName>
</protein>
<dbReference type="SUPFAM" id="SSF46689">
    <property type="entry name" value="Homeodomain-like"/>
    <property type="match status" value="1"/>
</dbReference>
<gene>
    <name evidence="1" type="ORF">ABWT76_003633</name>
</gene>
<dbReference type="RefSeq" id="WP_354634737.1">
    <property type="nucleotide sequence ID" value="NZ_CP159837.1"/>
</dbReference>
<dbReference type="AlphaFoldDB" id="A0AAU8J783"/>
<name>A0AAU8J783_9CYAN</name>
<sequence length="116" mass="13692">MTLVTTTEYKHILLDEHQVPFINGTSMKVVELVTSVQAYGSSPEELHFQYPHLNMSQIHSALAYYWEHKAEIDEDMKRRFEYSEKLRLEAGESPLSKRLRKFFIGKGEAFRQINLW</sequence>
<accession>A0AAU8J783</accession>
<dbReference type="EMBL" id="CP159837">
    <property type="protein sequence ID" value="XCM34984.1"/>
    <property type="molecule type" value="Genomic_DNA"/>
</dbReference>